<sequence length="94" mass="11032">MVLTAHQQELLSKLRAASLRHKTKEVTYKSEWLGYLPYGQYHWIEVDGEEVKVDHLEPLDEVLMSLVKMGKLELVQVIQLTDEDQIKIYHLNVE</sequence>
<keyword evidence="2" id="KW-1185">Reference proteome</keyword>
<dbReference type="AlphaFoldDB" id="A0A849VEQ5"/>
<organism evidence="1 2">
    <name type="scientific">Pseudoalteromonas caenipelagi</name>
    <dbReference type="NCBI Taxonomy" id="2726988"/>
    <lineage>
        <taxon>Bacteria</taxon>
        <taxon>Pseudomonadati</taxon>
        <taxon>Pseudomonadota</taxon>
        <taxon>Gammaproteobacteria</taxon>
        <taxon>Alteromonadales</taxon>
        <taxon>Pseudoalteromonadaceae</taxon>
        <taxon>Pseudoalteromonas</taxon>
    </lineage>
</organism>
<protein>
    <submittedName>
        <fullName evidence="1">Uncharacterized protein</fullName>
    </submittedName>
</protein>
<dbReference type="Proteomes" id="UP000586305">
    <property type="component" value="Unassembled WGS sequence"/>
</dbReference>
<reference evidence="1 2" key="1">
    <citation type="submission" date="2020-04" db="EMBL/GenBank/DDBJ databases">
        <title>Pseudoalteromonas caenipelagi sp. nov., isolated from a tidal flat.</title>
        <authorList>
            <person name="Park S."/>
            <person name="Yoon J.-H."/>
        </authorList>
    </citation>
    <scope>NUCLEOTIDE SEQUENCE [LARGE SCALE GENOMIC DNA]</scope>
    <source>
        <strain evidence="1 2">JBTF-M23</strain>
    </source>
</reference>
<name>A0A849VEQ5_9GAMM</name>
<dbReference type="EMBL" id="JABBPG010000004">
    <property type="protein sequence ID" value="NOU51280.1"/>
    <property type="molecule type" value="Genomic_DNA"/>
</dbReference>
<evidence type="ECO:0000313" key="2">
    <source>
        <dbReference type="Proteomes" id="UP000586305"/>
    </source>
</evidence>
<evidence type="ECO:0000313" key="1">
    <source>
        <dbReference type="EMBL" id="NOU51280.1"/>
    </source>
</evidence>
<comment type="caution">
    <text evidence="1">The sequence shown here is derived from an EMBL/GenBank/DDBJ whole genome shotgun (WGS) entry which is preliminary data.</text>
</comment>
<proteinExistence type="predicted"/>
<dbReference type="RefSeq" id="WP_171626340.1">
    <property type="nucleotide sequence ID" value="NZ_JABBPG010000004.1"/>
</dbReference>
<gene>
    <name evidence="1" type="ORF">HG263_12155</name>
</gene>
<accession>A0A849VEQ5</accession>